<dbReference type="CDD" id="cd16922">
    <property type="entry name" value="HATPase_EvgS-ArcB-TorS-like"/>
    <property type="match status" value="1"/>
</dbReference>
<evidence type="ECO:0000259" key="13">
    <source>
        <dbReference type="PROSITE" id="PS50109"/>
    </source>
</evidence>
<feature type="domain" description="Histidine kinase" evidence="13">
    <location>
        <begin position="90"/>
        <end position="311"/>
    </location>
</feature>
<comment type="subcellular location">
    <subcellularLocation>
        <location evidence="2">Cell membrane</location>
        <topology evidence="2">Multi-pass membrane protein</topology>
    </subcellularLocation>
</comment>
<dbReference type="Gene3D" id="3.30.565.10">
    <property type="entry name" value="Histidine kinase-like ATPase, C-terminal domain"/>
    <property type="match status" value="1"/>
</dbReference>
<keyword evidence="11" id="KW-0472">Membrane</keyword>
<dbReference type="SMART" id="SM00387">
    <property type="entry name" value="HATPase_c"/>
    <property type="match status" value="1"/>
</dbReference>
<dbReference type="RefSeq" id="WP_084371501.1">
    <property type="nucleotide sequence ID" value="NZ_FWYF01000001.1"/>
</dbReference>
<evidence type="ECO:0000256" key="12">
    <source>
        <dbReference type="PROSITE-ProRule" id="PRU00169"/>
    </source>
</evidence>
<dbReference type="OrthoDB" id="9781208at2"/>
<evidence type="ECO:0000256" key="7">
    <source>
        <dbReference type="ARBA" id="ARBA00022741"/>
    </source>
</evidence>
<protein>
    <recommendedName>
        <fullName evidence="3">histidine kinase</fullName>
        <ecNumber evidence="3">2.7.13.3</ecNumber>
    </recommendedName>
</protein>
<dbReference type="EMBL" id="FWYF01000001">
    <property type="protein sequence ID" value="SMD32863.1"/>
    <property type="molecule type" value="Genomic_DNA"/>
</dbReference>
<dbReference type="InterPro" id="IPR036890">
    <property type="entry name" value="HATPase_C_sf"/>
</dbReference>
<keyword evidence="4" id="KW-1003">Cell membrane</keyword>
<dbReference type="CDD" id="cd17546">
    <property type="entry name" value="REC_hyHK_CKI1_RcsC-like"/>
    <property type="match status" value="1"/>
</dbReference>
<comment type="catalytic activity">
    <reaction evidence="1">
        <text>ATP + protein L-histidine = ADP + protein N-phospho-L-histidine.</text>
        <dbReference type="EC" id="2.7.13.3"/>
    </reaction>
</comment>
<dbReference type="EC" id="2.7.13.3" evidence="3"/>
<dbReference type="FunFam" id="3.30.565.10:FF:000010">
    <property type="entry name" value="Sensor histidine kinase RcsC"/>
    <property type="match status" value="1"/>
</dbReference>
<dbReference type="PANTHER" id="PTHR45339">
    <property type="entry name" value="HYBRID SIGNAL TRANSDUCTION HISTIDINE KINASE J"/>
    <property type="match status" value="1"/>
</dbReference>
<accession>A0A1W2G8A2</accession>
<evidence type="ECO:0000256" key="1">
    <source>
        <dbReference type="ARBA" id="ARBA00000085"/>
    </source>
</evidence>
<dbReference type="InterPro" id="IPR003661">
    <property type="entry name" value="HisK_dim/P_dom"/>
</dbReference>
<gene>
    <name evidence="15" type="ORF">SAMN04488029_1223</name>
</gene>
<feature type="domain" description="Response regulatory" evidence="14">
    <location>
        <begin position="335"/>
        <end position="455"/>
    </location>
</feature>
<dbReference type="PROSITE" id="PS50110">
    <property type="entry name" value="RESPONSE_REGULATORY"/>
    <property type="match status" value="1"/>
</dbReference>
<keyword evidence="6" id="KW-0812">Transmembrane</keyword>
<dbReference type="GO" id="GO:0005886">
    <property type="term" value="C:plasma membrane"/>
    <property type="evidence" value="ECO:0007669"/>
    <property type="project" value="UniProtKB-SubCell"/>
</dbReference>
<keyword evidence="15" id="KW-0418">Kinase</keyword>
<dbReference type="InterPro" id="IPR005467">
    <property type="entry name" value="His_kinase_dom"/>
</dbReference>
<dbReference type="InterPro" id="IPR036641">
    <property type="entry name" value="HPT_dom_sf"/>
</dbReference>
<dbReference type="InterPro" id="IPR004358">
    <property type="entry name" value="Sig_transdc_His_kin-like_C"/>
</dbReference>
<dbReference type="SUPFAM" id="SSF47226">
    <property type="entry name" value="Histidine-containing phosphotransfer domain, HPT domain"/>
    <property type="match status" value="1"/>
</dbReference>
<dbReference type="PROSITE" id="PS50109">
    <property type="entry name" value="HIS_KIN"/>
    <property type="match status" value="1"/>
</dbReference>
<keyword evidence="5 12" id="KW-0597">Phosphoprotein</keyword>
<keyword evidence="10" id="KW-0902">Two-component regulatory system</keyword>
<dbReference type="SUPFAM" id="SSF55874">
    <property type="entry name" value="ATPase domain of HSP90 chaperone/DNA topoisomerase II/histidine kinase"/>
    <property type="match status" value="1"/>
</dbReference>
<dbReference type="Gene3D" id="1.10.287.130">
    <property type="match status" value="1"/>
</dbReference>
<keyword evidence="7" id="KW-0547">Nucleotide-binding</keyword>
<evidence type="ECO:0000256" key="9">
    <source>
        <dbReference type="ARBA" id="ARBA00022989"/>
    </source>
</evidence>
<dbReference type="SMART" id="SM00448">
    <property type="entry name" value="REC"/>
    <property type="match status" value="1"/>
</dbReference>
<evidence type="ECO:0000256" key="8">
    <source>
        <dbReference type="ARBA" id="ARBA00022840"/>
    </source>
</evidence>
<dbReference type="SUPFAM" id="SSF47384">
    <property type="entry name" value="Homodimeric domain of signal transducing histidine kinase"/>
    <property type="match status" value="1"/>
</dbReference>
<evidence type="ECO:0000256" key="2">
    <source>
        <dbReference type="ARBA" id="ARBA00004651"/>
    </source>
</evidence>
<evidence type="ECO:0000313" key="15">
    <source>
        <dbReference type="EMBL" id="SMD32863.1"/>
    </source>
</evidence>
<dbReference type="Proteomes" id="UP000192472">
    <property type="component" value="Unassembled WGS sequence"/>
</dbReference>
<reference evidence="15 16" key="1">
    <citation type="submission" date="2017-04" db="EMBL/GenBank/DDBJ databases">
        <authorList>
            <person name="Afonso C.L."/>
            <person name="Miller P.J."/>
            <person name="Scott M.A."/>
            <person name="Spackman E."/>
            <person name="Goraichik I."/>
            <person name="Dimitrov K.M."/>
            <person name="Suarez D.L."/>
            <person name="Swayne D.E."/>
        </authorList>
    </citation>
    <scope>NUCLEOTIDE SEQUENCE [LARGE SCALE GENOMIC DNA]</scope>
    <source>
        <strain evidence="15 16">DSM 26133</strain>
    </source>
</reference>
<dbReference type="STRING" id="692418.SAMN04488029_1223"/>
<dbReference type="Pfam" id="PF00072">
    <property type="entry name" value="Response_reg"/>
    <property type="match status" value="1"/>
</dbReference>
<dbReference type="PANTHER" id="PTHR45339:SF1">
    <property type="entry name" value="HYBRID SIGNAL TRANSDUCTION HISTIDINE KINASE J"/>
    <property type="match status" value="1"/>
</dbReference>
<dbReference type="SUPFAM" id="SSF52172">
    <property type="entry name" value="CheY-like"/>
    <property type="match status" value="1"/>
</dbReference>
<evidence type="ECO:0000259" key="14">
    <source>
        <dbReference type="PROSITE" id="PS50110"/>
    </source>
</evidence>
<evidence type="ECO:0000313" key="16">
    <source>
        <dbReference type="Proteomes" id="UP000192472"/>
    </source>
</evidence>
<keyword evidence="16" id="KW-1185">Reference proteome</keyword>
<keyword evidence="9" id="KW-1133">Transmembrane helix</keyword>
<keyword evidence="8" id="KW-0067">ATP-binding</keyword>
<organism evidence="15 16">
    <name type="scientific">Reichenbachiella faecimaris</name>
    <dbReference type="NCBI Taxonomy" id="692418"/>
    <lineage>
        <taxon>Bacteria</taxon>
        <taxon>Pseudomonadati</taxon>
        <taxon>Bacteroidota</taxon>
        <taxon>Cytophagia</taxon>
        <taxon>Cytophagales</taxon>
        <taxon>Reichenbachiellaceae</taxon>
        <taxon>Reichenbachiella</taxon>
    </lineage>
</organism>
<dbReference type="AlphaFoldDB" id="A0A1W2G8A2"/>
<dbReference type="InterPro" id="IPR001789">
    <property type="entry name" value="Sig_transdc_resp-reg_receiver"/>
</dbReference>
<evidence type="ECO:0000256" key="10">
    <source>
        <dbReference type="ARBA" id="ARBA00023012"/>
    </source>
</evidence>
<dbReference type="PRINTS" id="PR00344">
    <property type="entry name" value="BCTRLSENSOR"/>
</dbReference>
<evidence type="ECO:0000256" key="11">
    <source>
        <dbReference type="ARBA" id="ARBA00023136"/>
    </source>
</evidence>
<dbReference type="Pfam" id="PF02518">
    <property type="entry name" value="HATPase_c"/>
    <property type="match status" value="1"/>
</dbReference>
<dbReference type="Gene3D" id="3.40.50.2300">
    <property type="match status" value="1"/>
</dbReference>
<dbReference type="SMART" id="SM00388">
    <property type="entry name" value="HisKA"/>
    <property type="match status" value="1"/>
</dbReference>
<evidence type="ECO:0000256" key="4">
    <source>
        <dbReference type="ARBA" id="ARBA00022475"/>
    </source>
</evidence>
<dbReference type="GO" id="GO:0000155">
    <property type="term" value="F:phosphorelay sensor kinase activity"/>
    <property type="evidence" value="ECO:0007669"/>
    <property type="project" value="InterPro"/>
</dbReference>
<dbReference type="GO" id="GO:0005524">
    <property type="term" value="F:ATP binding"/>
    <property type="evidence" value="ECO:0007669"/>
    <property type="project" value="UniProtKB-KW"/>
</dbReference>
<proteinExistence type="predicted"/>
<dbReference type="Pfam" id="PF00512">
    <property type="entry name" value="HisKA"/>
    <property type="match status" value="1"/>
</dbReference>
<feature type="modified residue" description="4-aspartylphosphate" evidence="12">
    <location>
        <position position="384"/>
    </location>
</feature>
<name>A0A1W2G8A2_REIFA</name>
<dbReference type="InterPro" id="IPR003594">
    <property type="entry name" value="HATPase_dom"/>
</dbReference>
<evidence type="ECO:0000256" key="3">
    <source>
        <dbReference type="ARBA" id="ARBA00012438"/>
    </source>
</evidence>
<dbReference type="CDD" id="cd00082">
    <property type="entry name" value="HisKA"/>
    <property type="match status" value="1"/>
</dbReference>
<dbReference type="InterPro" id="IPR011006">
    <property type="entry name" value="CheY-like_superfamily"/>
</dbReference>
<sequence length="601" mass="67845">MTKDLKNLILKELVEMNRRVRTGSCTYALNTERVDQESDQQNKDILRALKRLQGSIEKKDMDVGGIISDLNHDKKIAEQDGKAKSDFLSMISHEIRTPLNAIIGIGHILMNESPREDQLNYIKSLRWSGESLLALINDVLDFNKIEAGKVEFESTPFNILDAVQGAKESFVMKANEQNNELVLRIQDGMPEFLIGDPTRLTQILNNLISNAIKFTKNGCVRIDVGYDDKSDAHVDLKIDVSDTGVGIASDKQKEIFKHFSQADSRTNRQFGGTGLGLTITKQLIELQNGNIKVESELGVGSVFSLIMPFQVPEQSIIQENAANIHPKKDGIAGIKVLVVEDIAVNRLVVEKFMLDWGVEVDLAENGKEAIHMVITERYDLVLMDLQMPVMDGFIATEEIRKLKRPKYKYQKLPIIALTAASVSEIKEEVFASGMNDIVTKPINPVELYKVLQKHGGRIERVEILGNQNTKIEPNKFEYAELLDFSYFNKLAGEDMNFFKKVVCMSVDAFETFRIEYAQSMRSLNFDEVAEVRHKIIASLNNLKIKELLELMEESKVLQKNKNSNPQSDVEAHLNDVDKVTERVIKGLKERVSTVLEESTMV</sequence>
<evidence type="ECO:0000256" key="6">
    <source>
        <dbReference type="ARBA" id="ARBA00022692"/>
    </source>
</evidence>
<evidence type="ECO:0000256" key="5">
    <source>
        <dbReference type="ARBA" id="ARBA00022553"/>
    </source>
</evidence>
<keyword evidence="15" id="KW-0808">Transferase</keyword>
<dbReference type="InterPro" id="IPR036097">
    <property type="entry name" value="HisK_dim/P_sf"/>
</dbReference>